<dbReference type="EMBL" id="BSOJ01000018">
    <property type="protein sequence ID" value="GLR26815.1"/>
    <property type="molecule type" value="Genomic_DNA"/>
</dbReference>
<dbReference type="Proteomes" id="UP001156664">
    <property type="component" value="Unassembled WGS sequence"/>
</dbReference>
<comment type="caution">
    <text evidence="2">The sequence shown here is derived from an EMBL/GenBank/DDBJ whole genome shotgun (WGS) entry which is preliminary data.</text>
</comment>
<feature type="region of interest" description="Disordered" evidence="1">
    <location>
        <begin position="44"/>
        <end position="71"/>
    </location>
</feature>
<feature type="compositionally biased region" description="Basic and acidic residues" evidence="1">
    <location>
        <begin position="53"/>
        <end position="71"/>
    </location>
</feature>
<proteinExistence type="predicted"/>
<evidence type="ECO:0000256" key="1">
    <source>
        <dbReference type="SAM" id="MobiDB-lite"/>
    </source>
</evidence>
<accession>A0ABQ5YSP3</accession>
<keyword evidence="3" id="KW-1185">Reference proteome</keyword>
<evidence type="ECO:0000313" key="3">
    <source>
        <dbReference type="Proteomes" id="UP001156664"/>
    </source>
</evidence>
<evidence type="ECO:0000313" key="2">
    <source>
        <dbReference type="EMBL" id="GLR26815.1"/>
    </source>
</evidence>
<gene>
    <name evidence="2" type="ORF">GCM10007875_19050</name>
</gene>
<sequence>MHIEHIHEYRNLQRIALSVWIIDTLNSDDSAVCRGHYGVGLARNEPGGITKELQNKEKQDPGDGRKECKAE</sequence>
<protein>
    <submittedName>
        <fullName evidence="2">Uncharacterized protein</fullName>
    </submittedName>
</protein>
<reference evidence="3" key="1">
    <citation type="journal article" date="2019" name="Int. J. Syst. Evol. Microbiol.">
        <title>The Global Catalogue of Microorganisms (GCM) 10K type strain sequencing project: providing services to taxonomists for standard genome sequencing and annotation.</title>
        <authorList>
            <consortium name="The Broad Institute Genomics Platform"/>
            <consortium name="The Broad Institute Genome Sequencing Center for Infectious Disease"/>
            <person name="Wu L."/>
            <person name="Ma J."/>
        </authorList>
    </citation>
    <scope>NUCLEOTIDE SEQUENCE [LARGE SCALE GENOMIC DNA]</scope>
    <source>
        <strain evidence="3">NBRC 105857</strain>
    </source>
</reference>
<organism evidence="2 3">
    <name type="scientific">Limnobacter litoralis</name>
    <dbReference type="NCBI Taxonomy" id="481366"/>
    <lineage>
        <taxon>Bacteria</taxon>
        <taxon>Pseudomonadati</taxon>
        <taxon>Pseudomonadota</taxon>
        <taxon>Betaproteobacteria</taxon>
        <taxon>Burkholderiales</taxon>
        <taxon>Burkholderiaceae</taxon>
        <taxon>Limnobacter</taxon>
    </lineage>
</organism>
<name>A0ABQ5YSP3_9BURK</name>